<organism evidence="1 2">
    <name type="scientific">Vicia faba</name>
    <name type="common">Broad bean</name>
    <name type="synonym">Faba vulgaris</name>
    <dbReference type="NCBI Taxonomy" id="3906"/>
    <lineage>
        <taxon>Eukaryota</taxon>
        <taxon>Viridiplantae</taxon>
        <taxon>Streptophyta</taxon>
        <taxon>Embryophyta</taxon>
        <taxon>Tracheophyta</taxon>
        <taxon>Spermatophyta</taxon>
        <taxon>Magnoliopsida</taxon>
        <taxon>eudicotyledons</taxon>
        <taxon>Gunneridae</taxon>
        <taxon>Pentapetalae</taxon>
        <taxon>rosids</taxon>
        <taxon>fabids</taxon>
        <taxon>Fabales</taxon>
        <taxon>Fabaceae</taxon>
        <taxon>Papilionoideae</taxon>
        <taxon>50 kb inversion clade</taxon>
        <taxon>NPAAA clade</taxon>
        <taxon>Hologalegina</taxon>
        <taxon>IRL clade</taxon>
        <taxon>Fabeae</taxon>
        <taxon>Vicia</taxon>
    </lineage>
</organism>
<proteinExistence type="predicted"/>
<accession>A0AAV1AXI8</accession>
<dbReference type="Proteomes" id="UP001157006">
    <property type="component" value="Chromosome 5"/>
</dbReference>
<dbReference type="AlphaFoldDB" id="A0AAV1AXI8"/>
<reference evidence="1 2" key="1">
    <citation type="submission" date="2023-01" db="EMBL/GenBank/DDBJ databases">
        <authorList>
            <person name="Kreplak J."/>
        </authorList>
    </citation>
    <scope>NUCLEOTIDE SEQUENCE [LARGE SCALE GENOMIC DNA]</scope>
</reference>
<protein>
    <submittedName>
        <fullName evidence="1">Uncharacterized protein</fullName>
    </submittedName>
</protein>
<gene>
    <name evidence="1" type="ORF">VFH_V143600</name>
</gene>
<name>A0AAV1AXI8_VICFA</name>
<dbReference type="EMBL" id="OX451740">
    <property type="protein sequence ID" value="CAI8614721.1"/>
    <property type="molecule type" value="Genomic_DNA"/>
</dbReference>
<evidence type="ECO:0000313" key="2">
    <source>
        <dbReference type="Proteomes" id="UP001157006"/>
    </source>
</evidence>
<keyword evidence="2" id="KW-1185">Reference proteome</keyword>
<sequence>MNISGCINELCLSTVSSFHPPIQTKRHRLLRPTDSTQSQHSPFPLRPLAISYFSRVSTSFCFNLLSTPSFTQLRFNLAIHSIVASFLFFQCSSLIRSTQILVQSSSTSPSLIITVRFLLCQLHLLLSFTSYFQPSRSTANTFSVRSR</sequence>
<evidence type="ECO:0000313" key="1">
    <source>
        <dbReference type="EMBL" id="CAI8614721.1"/>
    </source>
</evidence>